<proteinExistence type="predicted"/>
<evidence type="ECO:0000313" key="1">
    <source>
        <dbReference type="EMBL" id="BBL92304.1"/>
    </source>
</evidence>
<organism evidence="1 2">
    <name type="scientific">Vibrio rotiferianus</name>
    <dbReference type="NCBI Taxonomy" id="190895"/>
    <lineage>
        <taxon>Bacteria</taxon>
        <taxon>Pseudomonadati</taxon>
        <taxon>Pseudomonadota</taxon>
        <taxon>Gammaproteobacteria</taxon>
        <taxon>Vibrionales</taxon>
        <taxon>Vibrionaceae</taxon>
        <taxon>Vibrio</taxon>
    </lineage>
</organism>
<keyword evidence="1" id="KW-0614">Plasmid</keyword>
<geneLocation type="plasmid" evidence="2">
    <name>pam7 dna</name>
</geneLocation>
<protein>
    <submittedName>
        <fullName evidence="1">Uncharacterized protein</fullName>
    </submittedName>
</protein>
<sequence length="98" mass="11338">MNLNELYDEAILALENGVSGESVRQKVEELLRLHPNAKNIYIVKVDSLTRSCVQLWINESFSAEDGWRDFETRRLSELRPGRALLDFTELGYKIIRIA</sequence>
<gene>
    <name evidence="1" type="ORF">VroAM7_49570</name>
</gene>
<dbReference type="RefSeq" id="WP_143694278.1">
    <property type="nucleotide sequence ID" value="NZ_AP019800.1"/>
</dbReference>
<reference evidence="2" key="1">
    <citation type="submission" date="2019-07" db="EMBL/GenBank/DDBJ databases">
        <title>Complete Genome Sequences of Vibrion rotiferianus strain AM7.</title>
        <authorList>
            <person name="Miyazaki K."/>
            <person name="Wiseschart A."/>
            <person name="Pootanakit K."/>
            <person name="Ishimori K."/>
            <person name="Kitahara K."/>
        </authorList>
    </citation>
    <scope>NUCLEOTIDE SEQUENCE [LARGE SCALE GENOMIC DNA]</scope>
    <source>
        <strain evidence="2">AM7</strain>
        <plasmid evidence="2">pam7 dna</plasmid>
    </source>
</reference>
<dbReference type="Proteomes" id="UP000315115">
    <property type="component" value="Plasmid pAM7"/>
</dbReference>
<dbReference type="EMBL" id="AP019800">
    <property type="protein sequence ID" value="BBL92304.1"/>
    <property type="molecule type" value="Genomic_DNA"/>
</dbReference>
<name>A0A510IET7_9VIBR</name>
<evidence type="ECO:0000313" key="2">
    <source>
        <dbReference type="Proteomes" id="UP000315115"/>
    </source>
</evidence>
<dbReference type="AlphaFoldDB" id="A0A510IET7"/>
<accession>A0A510IET7</accession>